<evidence type="ECO:0000313" key="5">
    <source>
        <dbReference type="Proteomes" id="UP001057375"/>
    </source>
</evidence>
<keyword evidence="3" id="KW-0067">ATP-binding</keyword>
<dbReference type="InterPro" id="IPR016102">
    <property type="entry name" value="Succinyl-CoA_synth-like"/>
</dbReference>
<organism evidence="4 5">
    <name type="scientific">Aduncisulcus paluster</name>
    <dbReference type="NCBI Taxonomy" id="2918883"/>
    <lineage>
        <taxon>Eukaryota</taxon>
        <taxon>Metamonada</taxon>
        <taxon>Carpediemonas-like organisms</taxon>
        <taxon>Aduncisulcus</taxon>
    </lineage>
</organism>
<dbReference type="GO" id="GO:0016874">
    <property type="term" value="F:ligase activity"/>
    <property type="evidence" value="ECO:0007669"/>
    <property type="project" value="UniProtKB-KW"/>
</dbReference>
<evidence type="ECO:0000256" key="3">
    <source>
        <dbReference type="ARBA" id="ARBA00022840"/>
    </source>
</evidence>
<dbReference type="PANTHER" id="PTHR43334">
    <property type="entry name" value="ACETATE--COA LIGASE [ADP-FORMING]"/>
    <property type="match status" value="1"/>
</dbReference>
<dbReference type="SUPFAM" id="SSF52210">
    <property type="entry name" value="Succinyl-CoA synthetase domains"/>
    <property type="match status" value="1"/>
</dbReference>
<evidence type="ECO:0000256" key="1">
    <source>
        <dbReference type="ARBA" id="ARBA00022598"/>
    </source>
</evidence>
<dbReference type="InterPro" id="IPR051538">
    <property type="entry name" value="Acyl-CoA_Synth/Transferase"/>
</dbReference>
<evidence type="ECO:0000313" key="4">
    <source>
        <dbReference type="EMBL" id="GKT33382.1"/>
    </source>
</evidence>
<keyword evidence="2" id="KW-0547">Nucleotide-binding</keyword>
<keyword evidence="5" id="KW-1185">Reference proteome</keyword>
<comment type="caution">
    <text evidence="4">The sequence shown here is derived from an EMBL/GenBank/DDBJ whole genome shotgun (WGS) entry which is preliminary data.</text>
</comment>
<dbReference type="Proteomes" id="UP001057375">
    <property type="component" value="Unassembled WGS sequence"/>
</dbReference>
<feature type="non-terminal residue" evidence="4">
    <location>
        <position position="1"/>
    </location>
</feature>
<accession>A0ABQ5KLJ9</accession>
<keyword evidence="1 4" id="KW-0436">Ligase</keyword>
<name>A0ABQ5KLJ9_9EUKA</name>
<dbReference type="Gene3D" id="3.40.50.261">
    <property type="entry name" value="Succinyl-CoA synthetase domains"/>
    <property type="match status" value="1"/>
</dbReference>
<dbReference type="PANTHER" id="PTHR43334:SF2">
    <property type="entry name" value="ACETATE--COA LIGASE [ADP-FORMING]"/>
    <property type="match status" value="1"/>
</dbReference>
<reference evidence="4" key="1">
    <citation type="submission" date="2022-03" db="EMBL/GenBank/DDBJ databases">
        <title>Draft genome sequence of Aduncisulcus paluster, a free-living microaerophilic Fornicata.</title>
        <authorList>
            <person name="Yuyama I."/>
            <person name="Kume K."/>
            <person name="Tamura T."/>
            <person name="Inagaki Y."/>
            <person name="Hashimoto T."/>
        </authorList>
    </citation>
    <scope>NUCLEOTIDE SEQUENCE</scope>
    <source>
        <strain evidence="4">NY0171</strain>
    </source>
</reference>
<evidence type="ECO:0000256" key="2">
    <source>
        <dbReference type="ARBA" id="ARBA00022741"/>
    </source>
</evidence>
<protein>
    <submittedName>
        <fullName evidence="4">Acetate--CoA ligase</fullName>
    </submittedName>
</protein>
<feature type="non-terminal residue" evidence="4">
    <location>
        <position position="142"/>
    </location>
</feature>
<gene>
    <name evidence="4" type="ORF">ADUPG1_002473</name>
</gene>
<dbReference type="EMBL" id="BQXS01002894">
    <property type="protein sequence ID" value="GKT33382.1"/>
    <property type="molecule type" value="Genomic_DNA"/>
</dbReference>
<sequence length="142" mass="15591">QTGVMQAVDIEDMFNLAHAFSCQPLPSGSNVAIVTNSGTLNISRPSSVTLEKMKEVLPRYASLYNPIDMLGDANADTYHKVLRAVAEDDVFHSILVILTPAANILEDVEKAAADIIELEKECDKPIITCFMGDHSTRKARRM</sequence>
<proteinExistence type="predicted"/>